<evidence type="ECO:0000313" key="3">
    <source>
        <dbReference type="EMBL" id="MBA4618186.1"/>
    </source>
</evidence>
<keyword evidence="1" id="KW-1133">Transmembrane helix</keyword>
<keyword evidence="1" id="KW-0812">Transmembrane</keyword>
<dbReference type="SUPFAM" id="SSF51735">
    <property type="entry name" value="NAD(P)-binding Rossmann-fold domains"/>
    <property type="match status" value="1"/>
</dbReference>
<dbReference type="InterPro" id="IPR016040">
    <property type="entry name" value="NAD(P)-bd_dom"/>
</dbReference>
<dbReference type="PANTHER" id="PTHR15020">
    <property type="entry name" value="FLAVIN REDUCTASE-RELATED"/>
    <property type="match status" value="1"/>
</dbReference>
<dbReference type="GO" id="GO:0003854">
    <property type="term" value="F:3-beta-hydroxy-Delta5-steroid dehydrogenase (NAD+) activity"/>
    <property type="evidence" value="ECO:0007669"/>
    <property type="project" value="UniProtKB-EC"/>
</dbReference>
<reference evidence="3" key="2">
    <citation type="submission" date="2020-07" db="EMBL/GenBank/DDBJ databases">
        <authorList>
            <person name="Vera ALvarez R."/>
            <person name="Arias-Moreno D.M."/>
            <person name="Jimenez-Jacinto V."/>
            <person name="Jimenez-Bremont J.F."/>
            <person name="Swaminathan K."/>
            <person name="Moose S.P."/>
            <person name="Guerrero-Gonzalez M.L."/>
            <person name="Marino-Ramirez L."/>
            <person name="Landsman D."/>
            <person name="Rodriguez-Kessler M."/>
            <person name="Delgado-Sanchez P."/>
        </authorList>
    </citation>
    <scope>NUCLEOTIDE SEQUENCE</scope>
    <source>
        <tissue evidence="3">Cladode</tissue>
    </source>
</reference>
<dbReference type="CDD" id="cd05243">
    <property type="entry name" value="SDR_a5"/>
    <property type="match status" value="1"/>
</dbReference>
<dbReference type="PANTHER" id="PTHR15020:SF11">
    <property type="entry name" value="OS06G0360300 PROTEIN"/>
    <property type="match status" value="1"/>
</dbReference>
<dbReference type="Gene3D" id="3.40.50.720">
    <property type="entry name" value="NAD(P)-binding Rossmann-like Domain"/>
    <property type="match status" value="1"/>
</dbReference>
<name>A0A7C9CIB5_OPUST</name>
<keyword evidence="1" id="KW-0472">Membrane</keyword>
<evidence type="ECO:0000256" key="1">
    <source>
        <dbReference type="SAM" id="Phobius"/>
    </source>
</evidence>
<protein>
    <submittedName>
        <fullName evidence="3">3-beta-hydroxy-Delta(5)-steroid dehydrogenase</fullName>
        <ecNumber evidence="3">1.1.1.145</ecNumber>
    </submittedName>
</protein>
<organism evidence="3">
    <name type="scientific">Opuntia streptacantha</name>
    <name type="common">Prickly pear cactus</name>
    <name type="synonym">Opuntia cardona</name>
    <dbReference type="NCBI Taxonomy" id="393608"/>
    <lineage>
        <taxon>Eukaryota</taxon>
        <taxon>Viridiplantae</taxon>
        <taxon>Streptophyta</taxon>
        <taxon>Embryophyta</taxon>
        <taxon>Tracheophyta</taxon>
        <taxon>Spermatophyta</taxon>
        <taxon>Magnoliopsida</taxon>
        <taxon>eudicotyledons</taxon>
        <taxon>Gunneridae</taxon>
        <taxon>Pentapetalae</taxon>
        <taxon>Caryophyllales</taxon>
        <taxon>Cactineae</taxon>
        <taxon>Cactaceae</taxon>
        <taxon>Opuntioideae</taxon>
        <taxon>Opuntia</taxon>
    </lineage>
</organism>
<feature type="transmembrane region" description="Helical" evidence="1">
    <location>
        <begin position="191"/>
        <end position="208"/>
    </location>
</feature>
<dbReference type="AlphaFoldDB" id="A0A7C9CIB5"/>
<proteinExistence type="predicted"/>
<reference evidence="3" key="1">
    <citation type="journal article" date="2013" name="J. Plant Res.">
        <title>Effect of fungi and light on seed germination of three Opuntia species from semiarid lands of central Mexico.</title>
        <authorList>
            <person name="Delgado-Sanchez P."/>
            <person name="Jimenez-Bremont J.F."/>
            <person name="Guerrero-Gonzalez Mde L."/>
            <person name="Flores J."/>
        </authorList>
    </citation>
    <scope>NUCLEOTIDE SEQUENCE</scope>
    <source>
        <tissue evidence="3">Cladode</tissue>
    </source>
</reference>
<keyword evidence="3" id="KW-0560">Oxidoreductase</keyword>
<evidence type="ECO:0000259" key="2">
    <source>
        <dbReference type="Pfam" id="PF13460"/>
    </source>
</evidence>
<feature type="domain" description="NAD(P)-binding" evidence="2">
    <location>
        <begin position="68"/>
        <end position="265"/>
    </location>
</feature>
<sequence>MATRTFFLAKVPLFHILPHPNSYIATFPLARTRSFSLEASRQMEGSEMKEQQEGGVGGSAQKKIFVAGATGNTGKRIVEQLLARGFSVKAGVRDPDKAKSTFSSNPALQIVKADVTEGPDKLAEAIDDDSEAVICATGFRRSWDPTAPWKVDYYGTVNLIEACRKRGVNRFVIITSILVNGAAMGQLLNPAYIILNVFGLVLVAKLQAEKYIRNSGINYTIIRPGGLRNDPPSGNIVMEPEDTLAGGSISRDQVAEVAVEALIHPEASYKVVEIIARPDAPKRSIKELFAAIKQH</sequence>
<dbReference type="InterPro" id="IPR036291">
    <property type="entry name" value="NAD(P)-bd_dom_sf"/>
</dbReference>
<dbReference type="EC" id="1.1.1.145" evidence="3"/>
<dbReference type="Pfam" id="PF13460">
    <property type="entry name" value="NAD_binding_10"/>
    <property type="match status" value="1"/>
</dbReference>
<dbReference type="EMBL" id="GISG01019237">
    <property type="protein sequence ID" value="MBA4618186.1"/>
    <property type="molecule type" value="Transcribed_RNA"/>
</dbReference>
<accession>A0A7C9CIB5</accession>